<protein>
    <submittedName>
        <fullName evidence="1">Uncharacterized protein</fullName>
    </submittedName>
</protein>
<comment type="caution">
    <text evidence="1">The sequence shown here is derived from an EMBL/GenBank/DDBJ whole genome shotgun (WGS) entry which is preliminary data.</text>
</comment>
<sequence length="162" mass="18652">MKKDANVSYSNAKLFSPNYMTLRCIGADHTQCGDQIISGKLFFSIEKFRFSRETKDKIDFILGENNEQSVTGKDFVKELNLLVGCLINDLSEIFSLTPSDSVLREISLKLFFENRELVEKYETERKAGVLSEELFTVSMHSEKNAKQIQCIRKANQKNFVQY</sequence>
<gene>
    <name evidence="1" type="ORF">BLA29_010479</name>
</gene>
<reference evidence="1 2" key="1">
    <citation type="submission" date="2017-03" db="EMBL/GenBank/DDBJ databases">
        <title>Genome Survey of Euroglyphus maynei.</title>
        <authorList>
            <person name="Arlian L.G."/>
            <person name="Morgan M.S."/>
            <person name="Rider S.D."/>
        </authorList>
    </citation>
    <scope>NUCLEOTIDE SEQUENCE [LARGE SCALE GENOMIC DNA]</scope>
    <source>
        <strain evidence="1">Arlian Lab</strain>
        <tissue evidence="1">Whole body</tissue>
    </source>
</reference>
<organism evidence="1 2">
    <name type="scientific">Euroglyphus maynei</name>
    <name type="common">Mayne's house dust mite</name>
    <dbReference type="NCBI Taxonomy" id="6958"/>
    <lineage>
        <taxon>Eukaryota</taxon>
        <taxon>Metazoa</taxon>
        <taxon>Ecdysozoa</taxon>
        <taxon>Arthropoda</taxon>
        <taxon>Chelicerata</taxon>
        <taxon>Arachnida</taxon>
        <taxon>Acari</taxon>
        <taxon>Acariformes</taxon>
        <taxon>Sarcoptiformes</taxon>
        <taxon>Astigmata</taxon>
        <taxon>Psoroptidia</taxon>
        <taxon>Analgoidea</taxon>
        <taxon>Pyroglyphidae</taxon>
        <taxon>Pyroglyphinae</taxon>
        <taxon>Euroglyphus</taxon>
    </lineage>
</organism>
<accession>A0A1Y3B300</accession>
<keyword evidence="2" id="KW-1185">Reference proteome</keyword>
<dbReference type="AlphaFoldDB" id="A0A1Y3B300"/>
<proteinExistence type="predicted"/>
<evidence type="ECO:0000313" key="2">
    <source>
        <dbReference type="Proteomes" id="UP000194236"/>
    </source>
</evidence>
<dbReference type="Proteomes" id="UP000194236">
    <property type="component" value="Unassembled WGS sequence"/>
</dbReference>
<dbReference type="OrthoDB" id="10456775at2759"/>
<name>A0A1Y3B300_EURMA</name>
<dbReference type="EMBL" id="MUJZ01047997">
    <property type="protein sequence ID" value="OTF74243.1"/>
    <property type="molecule type" value="Genomic_DNA"/>
</dbReference>
<evidence type="ECO:0000313" key="1">
    <source>
        <dbReference type="EMBL" id="OTF74243.1"/>
    </source>
</evidence>